<dbReference type="InterPro" id="IPR050895">
    <property type="entry name" value="XK-related_scramblase"/>
</dbReference>
<organism evidence="9 10">
    <name type="scientific">Mytilus galloprovincialis</name>
    <name type="common">Mediterranean mussel</name>
    <dbReference type="NCBI Taxonomy" id="29158"/>
    <lineage>
        <taxon>Eukaryota</taxon>
        <taxon>Metazoa</taxon>
        <taxon>Spiralia</taxon>
        <taxon>Lophotrochozoa</taxon>
        <taxon>Mollusca</taxon>
        <taxon>Bivalvia</taxon>
        <taxon>Autobranchia</taxon>
        <taxon>Pteriomorphia</taxon>
        <taxon>Mytilida</taxon>
        <taxon>Mytiloidea</taxon>
        <taxon>Mytilidae</taxon>
        <taxon>Mytilinae</taxon>
        <taxon>Mytilus</taxon>
    </lineage>
</organism>
<name>A0A8B6F1I0_MYTGA</name>
<keyword evidence="6 7" id="KW-0472">Membrane</keyword>
<feature type="transmembrane region" description="Helical" evidence="7">
    <location>
        <begin position="250"/>
        <end position="270"/>
    </location>
</feature>
<gene>
    <name evidence="9" type="ORF">MGAL_10B083242</name>
</gene>
<evidence type="ECO:0000256" key="3">
    <source>
        <dbReference type="ARBA" id="ARBA00022475"/>
    </source>
</evidence>
<comment type="subcellular location">
    <subcellularLocation>
        <location evidence="1">Cell membrane</location>
        <topology evidence="1">Multi-pass membrane protein</topology>
    </subcellularLocation>
    <subcellularLocation>
        <location evidence="7">Membrane</location>
        <topology evidence="7">Multi-pass membrane protein</topology>
    </subcellularLocation>
</comment>
<keyword evidence="3" id="KW-1003">Cell membrane</keyword>
<dbReference type="GO" id="GO:0043652">
    <property type="term" value="P:engulfment of apoptotic cell"/>
    <property type="evidence" value="ECO:0007669"/>
    <property type="project" value="TreeGrafter"/>
</dbReference>
<feature type="compositionally biased region" description="Low complexity" evidence="8">
    <location>
        <begin position="468"/>
        <end position="477"/>
    </location>
</feature>
<feature type="transmembrane region" description="Helical" evidence="7">
    <location>
        <begin position="129"/>
        <end position="149"/>
    </location>
</feature>
<feature type="transmembrane region" description="Helical" evidence="7">
    <location>
        <begin position="55"/>
        <end position="77"/>
    </location>
</feature>
<feature type="transmembrane region" description="Helical" evidence="7">
    <location>
        <begin position="169"/>
        <end position="189"/>
    </location>
</feature>
<keyword evidence="4 7" id="KW-0812">Transmembrane</keyword>
<keyword evidence="10" id="KW-1185">Reference proteome</keyword>
<proteinExistence type="inferred from homology"/>
<feature type="transmembrane region" description="Helical" evidence="7">
    <location>
        <begin position="420"/>
        <end position="444"/>
    </location>
</feature>
<feature type="transmembrane region" description="Helical" evidence="7">
    <location>
        <begin position="351"/>
        <end position="368"/>
    </location>
</feature>
<protein>
    <recommendedName>
        <fullName evidence="7">XK-related protein</fullName>
    </recommendedName>
</protein>
<evidence type="ECO:0000313" key="9">
    <source>
        <dbReference type="EMBL" id="VDI43188.1"/>
    </source>
</evidence>
<evidence type="ECO:0000256" key="5">
    <source>
        <dbReference type="ARBA" id="ARBA00022989"/>
    </source>
</evidence>
<comment type="caution">
    <text evidence="9">The sequence shown here is derived from an EMBL/GenBank/DDBJ whole genome shotgun (WGS) entry which is preliminary data.</text>
</comment>
<feature type="transmembrane region" description="Helical" evidence="7">
    <location>
        <begin position="89"/>
        <end position="109"/>
    </location>
</feature>
<feature type="transmembrane region" description="Helical" evidence="7">
    <location>
        <begin position="303"/>
        <end position="322"/>
    </location>
</feature>
<accession>A0A8B6F1I0</accession>
<dbReference type="GO" id="GO:0070782">
    <property type="term" value="P:phosphatidylserine exposure on apoptotic cell surface"/>
    <property type="evidence" value="ECO:0007669"/>
    <property type="project" value="TreeGrafter"/>
</dbReference>
<evidence type="ECO:0000256" key="2">
    <source>
        <dbReference type="ARBA" id="ARBA00008789"/>
    </source>
</evidence>
<dbReference type="PANTHER" id="PTHR16024:SF6">
    <property type="entry name" value="XK-RELATED PROTEIN"/>
    <property type="match status" value="1"/>
</dbReference>
<evidence type="ECO:0000256" key="4">
    <source>
        <dbReference type="ARBA" id="ARBA00022692"/>
    </source>
</evidence>
<dbReference type="AlphaFoldDB" id="A0A8B6F1I0"/>
<keyword evidence="5 7" id="KW-1133">Transmembrane helix</keyword>
<dbReference type="InterPro" id="IPR018629">
    <property type="entry name" value="XK-rel"/>
</dbReference>
<evidence type="ECO:0000256" key="7">
    <source>
        <dbReference type="RuleBase" id="RU910716"/>
    </source>
</evidence>
<evidence type="ECO:0000256" key="6">
    <source>
        <dbReference type="ARBA" id="ARBA00023136"/>
    </source>
</evidence>
<sequence>MATKSHLHSSTKSYHRNCSKTSASLMYSTIATPYWIFETTTTPDVLSPMSETFKIIIMVTAILAMVGLIVLYAAAYRMCCSGNQPYHDFCLQGTIHVILTLITYVFYLFDTLSDVFLCLHYISIGQISKFVLIVAFTFAPVLFLSFLFFAKQHNKFYCGYHNLSWKQQLCFQMFGFTLVLVFSPFAALMSTFTYAQVLACGKSDNKFDLFVYYISYLALVEATLESAPQLTIQIYLLIVDTHMDTINTQILRYLSITASSLGLAWSSNAFKHQYRKTKQNEEDSYLIKFVHWVSRFAEIVPRIILIALLATEYDMIAVYFIAYRLLFGAVYGACERWCDDKEFRFLEEPDLLLGMIGNIFCFSVSDVYKCHKQDQCGGKCFGWYYFIYYAENAVLLFLWYSDDQALLELKIGRSCSNHAWYAPYIFVVVILGFIFQPLFLFFYYRLRRKQRQSKAVDTADDTESQTGSLDYTSSISSDSCSNDIHNNQGLTRHQHILQESSRRQPLRHTYEMNDIYHTHMDQHFDNNGFEDERLTPDYNHDQLDDNYGFQDRRSNFPNLQGHGGYEKTYQRDDRYRGEREHIMESHQLVENHRSKNNSYFDERPHVRSIPAHDINQLEHRSNRYSHSGMFHNQQMHIDWPVHINNQHTHFASRYHNQFFIGNGFLANSSFQSSMQSMTQSTNINIGQYGSYNNTMFSGY</sequence>
<dbReference type="PANTHER" id="PTHR16024">
    <property type="entry name" value="XK-RELATED PROTEIN"/>
    <property type="match status" value="1"/>
</dbReference>
<dbReference type="OrthoDB" id="6181241at2759"/>
<dbReference type="GO" id="GO:0005886">
    <property type="term" value="C:plasma membrane"/>
    <property type="evidence" value="ECO:0007669"/>
    <property type="project" value="UniProtKB-SubCell"/>
</dbReference>
<comment type="similarity">
    <text evidence="2 7">Belongs to the XK family.</text>
</comment>
<feature type="region of interest" description="Disordered" evidence="8">
    <location>
        <begin position="455"/>
        <end position="477"/>
    </location>
</feature>
<evidence type="ECO:0000256" key="1">
    <source>
        <dbReference type="ARBA" id="ARBA00004651"/>
    </source>
</evidence>
<evidence type="ECO:0000256" key="8">
    <source>
        <dbReference type="SAM" id="MobiDB-lite"/>
    </source>
</evidence>
<evidence type="ECO:0000313" key="10">
    <source>
        <dbReference type="Proteomes" id="UP000596742"/>
    </source>
</evidence>
<dbReference type="GO" id="GO:1902742">
    <property type="term" value="P:apoptotic process involved in development"/>
    <property type="evidence" value="ECO:0007669"/>
    <property type="project" value="TreeGrafter"/>
</dbReference>
<reference evidence="9" key="1">
    <citation type="submission" date="2018-11" db="EMBL/GenBank/DDBJ databases">
        <authorList>
            <person name="Alioto T."/>
            <person name="Alioto T."/>
        </authorList>
    </citation>
    <scope>NUCLEOTIDE SEQUENCE</scope>
</reference>
<dbReference type="EMBL" id="UYJE01006116">
    <property type="protein sequence ID" value="VDI43188.1"/>
    <property type="molecule type" value="Genomic_DNA"/>
</dbReference>
<dbReference type="Proteomes" id="UP000596742">
    <property type="component" value="Unassembled WGS sequence"/>
</dbReference>
<dbReference type="Pfam" id="PF09815">
    <property type="entry name" value="XK-related"/>
    <property type="match status" value="1"/>
</dbReference>
<feature type="transmembrane region" description="Helical" evidence="7">
    <location>
        <begin position="380"/>
        <end position="400"/>
    </location>
</feature>